<feature type="region of interest" description="Disordered" evidence="1">
    <location>
        <begin position="186"/>
        <end position="285"/>
    </location>
</feature>
<accession>A0A9D1YTG7</accession>
<feature type="compositionally biased region" description="Low complexity" evidence="1">
    <location>
        <begin position="105"/>
        <end position="119"/>
    </location>
</feature>
<protein>
    <submittedName>
        <fullName evidence="3">Uncharacterized protein</fullName>
    </submittedName>
</protein>
<feature type="compositionally biased region" description="Low complexity" evidence="1">
    <location>
        <begin position="268"/>
        <end position="277"/>
    </location>
</feature>
<proteinExistence type="predicted"/>
<organism evidence="3 4">
    <name type="scientific">Candidatus Agrococcus pullicola</name>
    <dbReference type="NCBI Taxonomy" id="2838429"/>
    <lineage>
        <taxon>Bacteria</taxon>
        <taxon>Bacillati</taxon>
        <taxon>Actinomycetota</taxon>
        <taxon>Actinomycetes</taxon>
        <taxon>Micrococcales</taxon>
        <taxon>Microbacteriaceae</taxon>
        <taxon>Agrococcus</taxon>
    </lineage>
</organism>
<dbReference type="EMBL" id="DXDC01000121">
    <property type="protein sequence ID" value="HIY65437.1"/>
    <property type="molecule type" value="Genomic_DNA"/>
</dbReference>
<name>A0A9D1YTG7_9MICO</name>
<feature type="region of interest" description="Disordered" evidence="1">
    <location>
        <begin position="1"/>
        <end position="168"/>
    </location>
</feature>
<gene>
    <name evidence="3" type="ORF">H9830_04080</name>
</gene>
<keyword evidence="2" id="KW-1133">Transmembrane helix</keyword>
<comment type="caution">
    <text evidence="3">The sequence shown here is derived from an EMBL/GenBank/DDBJ whole genome shotgun (WGS) entry which is preliminary data.</text>
</comment>
<sequence length="319" mass="33689">MTEVEFDPSGERTTSTTSRRALREAEQLRRAAANKPLSRRELREQQRREAESDYSSSVDAPAQPATPEPAAAPAEKRVLSRRAARLAAAASVQAPVRDGARVREATPTAIPEAAAEPSTRASWSLSEEAERAGETPLGPNSNDQREAADEEARPVPATVADETDAARPVLSANSLFAYDEVEVAETTTHPVSRAIPLRPDAKPEQCAAAPAVANTAETAPTPVVVDQADTQPQPRLETSAKPAEKKADPEQILRTRATTLRGKRTSNAPAPAATHPPTKSRRKRGAVAVRKLAAGGILLVASAFVIATSVPAQAFFGGG</sequence>
<evidence type="ECO:0000313" key="4">
    <source>
        <dbReference type="Proteomes" id="UP000824005"/>
    </source>
</evidence>
<feature type="non-terminal residue" evidence="3">
    <location>
        <position position="319"/>
    </location>
</feature>
<feature type="transmembrane region" description="Helical" evidence="2">
    <location>
        <begin position="292"/>
        <end position="316"/>
    </location>
</feature>
<dbReference type="AlphaFoldDB" id="A0A9D1YTG7"/>
<evidence type="ECO:0000313" key="3">
    <source>
        <dbReference type="EMBL" id="HIY65437.1"/>
    </source>
</evidence>
<feature type="compositionally biased region" description="Basic and acidic residues" evidence="1">
    <location>
        <begin position="242"/>
        <end position="253"/>
    </location>
</feature>
<feature type="compositionally biased region" description="Low complexity" evidence="1">
    <location>
        <begin position="207"/>
        <end position="225"/>
    </location>
</feature>
<feature type="compositionally biased region" description="Basic and acidic residues" evidence="1">
    <location>
        <begin position="38"/>
        <end position="51"/>
    </location>
</feature>
<feature type="compositionally biased region" description="Basic and acidic residues" evidence="1">
    <location>
        <begin position="143"/>
        <end position="153"/>
    </location>
</feature>
<dbReference type="Proteomes" id="UP000824005">
    <property type="component" value="Unassembled WGS sequence"/>
</dbReference>
<evidence type="ECO:0000256" key="1">
    <source>
        <dbReference type="SAM" id="MobiDB-lite"/>
    </source>
</evidence>
<feature type="compositionally biased region" description="Low complexity" evidence="1">
    <location>
        <begin position="60"/>
        <end position="73"/>
    </location>
</feature>
<keyword evidence="2" id="KW-0812">Transmembrane</keyword>
<keyword evidence="2" id="KW-0472">Membrane</keyword>
<evidence type="ECO:0000256" key="2">
    <source>
        <dbReference type="SAM" id="Phobius"/>
    </source>
</evidence>
<reference evidence="3" key="2">
    <citation type="submission" date="2021-04" db="EMBL/GenBank/DDBJ databases">
        <authorList>
            <person name="Gilroy R."/>
        </authorList>
    </citation>
    <scope>NUCLEOTIDE SEQUENCE</scope>
    <source>
        <strain evidence="3">ChiGjej1B1-98</strain>
    </source>
</reference>
<reference evidence="3" key="1">
    <citation type="journal article" date="2021" name="PeerJ">
        <title>Extensive microbial diversity within the chicken gut microbiome revealed by metagenomics and culture.</title>
        <authorList>
            <person name="Gilroy R."/>
            <person name="Ravi A."/>
            <person name="Getino M."/>
            <person name="Pursley I."/>
            <person name="Horton D.L."/>
            <person name="Alikhan N.F."/>
            <person name="Baker D."/>
            <person name="Gharbi K."/>
            <person name="Hall N."/>
            <person name="Watson M."/>
            <person name="Adriaenssens E.M."/>
            <person name="Foster-Nyarko E."/>
            <person name="Jarju S."/>
            <person name="Secka A."/>
            <person name="Antonio M."/>
            <person name="Oren A."/>
            <person name="Chaudhuri R.R."/>
            <person name="La Ragione R."/>
            <person name="Hildebrand F."/>
            <person name="Pallen M.J."/>
        </authorList>
    </citation>
    <scope>NUCLEOTIDE SEQUENCE</scope>
    <source>
        <strain evidence="3">ChiGjej1B1-98</strain>
    </source>
</reference>